<dbReference type="EMBL" id="AAYG02000001">
    <property type="protein sequence ID" value="EDN79532.1"/>
    <property type="molecule type" value="Genomic_DNA"/>
</dbReference>
<dbReference type="PaxDb" id="411470-RUMGNA_00043"/>
<dbReference type="GeneID" id="57432474"/>
<gene>
    <name evidence="1" type="ORF">RUMGNA_00043</name>
</gene>
<dbReference type="RefSeq" id="WP_004840030.1">
    <property type="nucleotide sequence ID" value="NZ_AAYG02000001.1"/>
</dbReference>
<sequence>MGFRTGQTYEISTELTKIYRDKKKVDVIMLRSGKLFCPYDSVESILENWKIGETMMENFMNEPVELMRLAIPLALADG</sequence>
<reference evidence="1 2" key="1">
    <citation type="submission" date="2007-04" db="EMBL/GenBank/DDBJ databases">
        <authorList>
            <person name="Fulton L."/>
            <person name="Clifton S."/>
            <person name="Fulton B."/>
            <person name="Xu J."/>
            <person name="Minx P."/>
            <person name="Pepin K.H."/>
            <person name="Johnson M."/>
            <person name="Thiruvilangam P."/>
            <person name="Bhonagiri V."/>
            <person name="Nash W.E."/>
            <person name="Mardis E.R."/>
            <person name="Wilson R.K."/>
        </authorList>
    </citation>
    <scope>NUCLEOTIDE SEQUENCE [LARGE SCALE GENOMIC DNA]</scope>
    <source>
        <strain evidence="1 2">ATCC 29149</strain>
    </source>
</reference>
<accession>A7AXN1</accession>
<dbReference type="Proteomes" id="UP000004410">
    <property type="component" value="Unassembled WGS sequence"/>
</dbReference>
<comment type="caution">
    <text evidence="1">The sequence shown here is derived from an EMBL/GenBank/DDBJ whole genome shotgun (WGS) entry which is preliminary data.</text>
</comment>
<protein>
    <submittedName>
        <fullName evidence="1">Uncharacterized protein</fullName>
    </submittedName>
</protein>
<dbReference type="AlphaFoldDB" id="A7AXN1"/>
<organism evidence="1 2">
    <name type="scientific">Mediterraneibacter gnavus (strain ATCC 29149 / DSM 114966 / JCM 6515 / VPI C7-9)</name>
    <name type="common">Ruminococcus gnavus</name>
    <dbReference type="NCBI Taxonomy" id="411470"/>
    <lineage>
        <taxon>Bacteria</taxon>
        <taxon>Bacillati</taxon>
        <taxon>Bacillota</taxon>
        <taxon>Clostridia</taxon>
        <taxon>Lachnospirales</taxon>
        <taxon>Lachnospiraceae</taxon>
        <taxon>Mediterraneibacter</taxon>
    </lineage>
</organism>
<reference evidence="1 2" key="2">
    <citation type="submission" date="2007-06" db="EMBL/GenBank/DDBJ databases">
        <title>Draft genome sequence of Ruminococcus gnavus (ATCC 29149).</title>
        <authorList>
            <person name="Sudarsanam P."/>
            <person name="Ley R."/>
            <person name="Guruge J."/>
            <person name="Turnbaugh P.J."/>
            <person name="Mahowald M."/>
            <person name="Liep D."/>
            <person name="Gordon J."/>
        </authorList>
    </citation>
    <scope>NUCLEOTIDE SEQUENCE [LARGE SCALE GENOMIC DNA]</scope>
    <source>
        <strain evidence="1 2">ATCC 29149</strain>
    </source>
</reference>
<evidence type="ECO:0000313" key="2">
    <source>
        <dbReference type="Proteomes" id="UP000004410"/>
    </source>
</evidence>
<name>A7AXN1_MEDG7</name>
<proteinExistence type="predicted"/>
<evidence type="ECO:0000313" key="1">
    <source>
        <dbReference type="EMBL" id="EDN79532.1"/>
    </source>
</evidence>